<dbReference type="InterPro" id="IPR045054">
    <property type="entry name" value="P4HA-like"/>
</dbReference>
<dbReference type="STRING" id="158441.A0A226CZI3"/>
<dbReference type="OMA" id="WILHNEN"/>
<dbReference type="Proteomes" id="UP000198287">
    <property type="component" value="Unassembled WGS sequence"/>
</dbReference>
<evidence type="ECO:0000256" key="1">
    <source>
        <dbReference type="ARBA" id="ARBA00001961"/>
    </source>
</evidence>
<protein>
    <submittedName>
        <fullName evidence="8">Prolyl 4-hydroxylase subunit alpha-1</fullName>
    </submittedName>
</protein>
<evidence type="ECO:0000256" key="2">
    <source>
        <dbReference type="ARBA" id="ARBA00022723"/>
    </source>
</evidence>
<dbReference type="AlphaFoldDB" id="A0A226CZI3"/>
<keyword evidence="9" id="KW-1185">Reference proteome</keyword>
<reference evidence="8 9" key="1">
    <citation type="submission" date="2015-12" db="EMBL/GenBank/DDBJ databases">
        <title>The genome of Folsomia candida.</title>
        <authorList>
            <person name="Faddeeva A."/>
            <person name="Derks M.F."/>
            <person name="Anvar Y."/>
            <person name="Smit S."/>
            <person name="Van Straalen N."/>
            <person name="Roelofs D."/>
        </authorList>
    </citation>
    <scope>NUCLEOTIDE SEQUENCE [LARGE SCALE GENOMIC DNA]</scope>
    <source>
        <strain evidence="8 9">VU population</strain>
        <tissue evidence="8">Whole body</tissue>
    </source>
</reference>
<dbReference type="Gene3D" id="1.25.40.10">
    <property type="entry name" value="Tetratricopeptide repeat domain"/>
    <property type="match status" value="1"/>
</dbReference>
<dbReference type="GO" id="GO:0005506">
    <property type="term" value="F:iron ion binding"/>
    <property type="evidence" value="ECO:0007669"/>
    <property type="project" value="InterPro"/>
</dbReference>
<keyword evidence="6" id="KW-0408">Iron</keyword>
<dbReference type="GO" id="GO:0031418">
    <property type="term" value="F:L-ascorbic acid binding"/>
    <property type="evidence" value="ECO:0007669"/>
    <property type="project" value="UniProtKB-KW"/>
</dbReference>
<keyword evidence="2" id="KW-0479">Metal-binding</keyword>
<keyword evidence="4" id="KW-0223">Dioxygenase</keyword>
<sequence>MFIYSSKTESSNFEQDDDNYLLDAPLTPGYLIYLARSELDSRAKLGIYNDVRNAEQPELVNQYLEDYNSTSARLLACKGEKTNSWSKAVEIVKNPIAVYRMMRRYVYVLKPIWSRLNSTNEMDFLPNLYGAVTPTIDDFYETIESILNLQQFYDFNPMEFSHGLILNLQTNITLNATHTYEIAKYALKQNKYSLSLAWFMATMELNQDPEIIPWEEIEGQIETLVQEHDATHAEFAHDEKQGTYYFHEKLANNPSSLRMRDIHYKTKFGVRPSGQDSYASVTAYYNLMGICSGDSFLSETDRAKLFCKLSTKPHPFFILNPIKLEVRSWSPYVAVFHEAIPKSILGYFWSSTVSLFLNATNPTTEILKTQSGEAVNILEDLNVPDDPRDGVKYRIKPAMSVAHFTDEQAGERFLNYAEMLTALNVKGEGADTFRVNQYLHGNPLRIHCDHLQGHNDAFTEEQGDRIVSFLVFLTSPEVGGGTAFPNLGFKVEPAMGTVIYWDSALTDGSCDFRMAHEGCYAAHGLRWTSVKLIRQKANILKKTCSTREGYWNNDY</sequence>
<proteinExistence type="predicted"/>
<dbReference type="Pfam" id="PF08336">
    <property type="entry name" value="P4Ha_N"/>
    <property type="match status" value="1"/>
</dbReference>
<keyword evidence="5" id="KW-0560">Oxidoreductase</keyword>
<evidence type="ECO:0000313" key="9">
    <source>
        <dbReference type="Proteomes" id="UP000198287"/>
    </source>
</evidence>
<dbReference type="InterPro" id="IPR013547">
    <property type="entry name" value="P4H_N"/>
</dbReference>
<feature type="domain" description="Prolyl 4-hydroxylase alpha subunit" evidence="7">
    <location>
        <begin position="351"/>
        <end position="534"/>
    </location>
</feature>
<dbReference type="PANTHER" id="PTHR10869">
    <property type="entry name" value="PROLYL 4-HYDROXYLASE ALPHA SUBUNIT"/>
    <property type="match status" value="1"/>
</dbReference>
<dbReference type="SMART" id="SM00702">
    <property type="entry name" value="P4Hc"/>
    <property type="match status" value="1"/>
</dbReference>
<keyword evidence="3" id="KW-0847">Vitamin C</keyword>
<gene>
    <name evidence="8" type="ORF">Fcan01_27819</name>
</gene>
<organism evidence="8 9">
    <name type="scientific">Folsomia candida</name>
    <name type="common">Springtail</name>
    <dbReference type="NCBI Taxonomy" id="158441"/>
    <lineage>
        <taxon>Eukaryota</taxon>
        <taxon>Metazoa</taxon>
        <taxon>Ecdysozoa</taxon>
        <taxon>Arthropoda</taxon>
        <taxon>Hexapoda</taxon>
        <taxon>Collembola</taxon>
        <taxon>Entomobryomorpha</taxon>
        <taxon>Isotomoidea</taxon>
        <taxon>Isotomidae</taxon>
        <taxon>Proisotominae</taxon>
        <taxon>Folsomia</taxon>
    </lineage>
</organism>
<comment type="cofactor">
    <cofactor evidence="1">
        <name>L-ascorbate</name>
        <dbReference type="ChEBI" id="CHEBI:38290"/>
    </cofactor>
</comment>
<dbReference type="GO" id="GO:0004656">
    <property type="term" value="F:procollagen-proline 4-dioxygenase activity"/>
    <property type="evidence" value="ECO:0007669"/>
    <property type="project" value="InterPro"/>
</dbReference>
<dbReference type="InterPro" id="IPR006620">
    <property type="entry name" value="Pro_4_hyd_alph"/>
</dbReference>
<dbReference type="Pfam" id="PF13640">
    <property type="entry name" value="2OG-FeII_Oxy_3"/>
    <property type="match status" value="1"/>
</dbReference>
<accession>A0A226CZI3</accession>
<evidence type="ECO:0000256" key="5">
    <source>
        <dbReference type="ARBA" id="ARBA00023002"/>
    </source>
</evidence>
<evidence type="ECO:0000256" key="4">
    <source>
        <dbReference type="ARBA" id="ARBA00022964"/>
    </source>
</evidence>
<dbReference type="GO" id="GO:0005783">
    <property type="term" value="C:endoplasmic reticulum"/>
    <property type="evidence" value="ECO:0007669"/>
    <property type="project" value="InterPro"/>
</dbReference>
<dbReference type="OrthoDB" id="420380at2759"/>
<evidence type="ECO:0000313" key="8">
    <source>
        <dbReference type="EMBL" id="OXA37446.1"/>
    </source>
</evidence>
<dbReference type="EMBL" id="LNIX01000057">
    <property type="protein sequence ID" value="OXA37446.1"/>
    <property type="molecule type" value="Genomic_DNA"/>
</dbReference>
<evidence type="ECO:0000259" key="7">
    <source>
        <dbReference type="SMART" id="SM00702"/>
    </source>
</evidence>
<evidence type="ECO:0000256" key="6">
    <source>
        <dbReference type="ARBA" id="ARBA00023004"/>
    </source>
</evidence>
<dbReference type="InterPro" id="IPR044862">
    <property type="entry name" value="Pro_4_hyd_alph_FE2OG_OXY"/>
</dbReference>
<dbReference type="InterPro" id="IPR011990">
    <property type="entry name" value="TPR-like_helical_dom_sf"/>
</dbReference>
<evidence type="ECO:0000256" key="3">
    <source>
        <dbReference type="ARBA" id="ARBA00022896"/>
    </source>
</evidence>
<dbReference type="PANTHER" id="PTHR10869:SF244">
    <property type="entry name" value="PROLYL 4-HYDROXYLASE SUBUNIT ALPHA-2"/>
    <property type="match status" value="1"/>
</dbReference>
<name>A0A226CZI3_FOLCA</name>
<comment type="caution">
    <text evidence="8">The sequence shown here is derived from an EMBL/GenBank/DDBJ whole genome shotgun (WGS) entry which is preliminary data.</text>
</comment>
<dbReference type="Gene3D" id="2.60.120.620">
    <property type="entry name" value="q2cbj1_9rhob like domain"/>
    <property type="match status" value="1"/>
</dbReference>